<dbReference type="GO" id="GO:0016020">
    <property type="term" value="C:membrane"/>
    <property type="evidence" value="ECO:0007669"/>
    <property type="project" value="InterPro"/>
</dbReference>
<evidence type="ECO:0000313" key="5">
    <source>
        <dbReference type="Proteomes" id="UP001370490"/>
    </source>
</evidence>
<proteinExistence type="inferred from homology"/>
<dbReference type="Proteomes" id="UP001370490">
    <property type="component" value="Unassembled WGS sequence"/>
</dbReference>
<dbReference type="GO" id="GO:0042910">
    <property type="term" value="F:xenobiotic transmembrane transporter activity"/>
    <property type="evidence" value="ECO:0007669"/>
    <property type="project" value="InterPro"/>
</dbReference>
<feature type="region of interest" description="Disordered" evidence="2">
    <location>
        <begin position="1"/>
        <end position="21"/>
    </location>
</feature>
<feature type="transmembrane region" description="Helical" evidence="3">
    <location>
        <begin position="153"/>
        <end position="175"/>
    </location>
</feature>
<dbReference type="EMBL" id="JBAMMX010000024">
    <property type="protein sequence ID" value="KAK6916526.1"/>
    <property type="molecule type" value="Genomic_DNA"/>
</dbReference>
<keyword evidence="5" id="KW-1185">Reference proteome</keyword>
<evidence type="ECO:0000256" key="1">
    <source>
        <dbReference type="ARBA" id="ARBA00010199"/>
    </source>
</evidence>
<accession>A0AAN8US65</accession>
<keyword evidence="3" id="KW-0472">Membrane</keyword>
<comment type="caution">
    <text evidence="4">The sequence shown here is derived from an EMBL/GenBank/DDBJ whole genome shotgun (WGS) entry which is preliminary data.</text>
</comment>
<feature type="transmembrane region" description="Helical" evidence="3">
    <location>
        <begin position="181"/>
        <end position="199"/>
    </location>
</feature>
<dbReference type="PANTHER" id="PTHR11206">
    <property type="entry name" value="MULTIDRUG RESISTANCE PROTEIN"/>
    <property type="match status" value="1"/>
</dbReference>
<feature type="transmembrane region" description="Helical" evidence="3">
    <location>
        <begin position="122"/>
        <end position="141"/>
    </location>
</feature>
<organism evidence="4 5">
    <name type="scientific">Dillenia turbinata</name>
    <dbReference type="NCBI Taxonomy" id="194707"/>
    <lineage>
        <taxon>Eukaryota</taxon>
        <taxon>Viridiplantae</taxon>
        <taxon>Streptophyta</taxon>
        <taxon>Embryophyta</taxon>
        <taxon>Tracheophyta</taxon>
        <taxon>Spermatophyta</taxon>
        <taxon>Magnoliopsida</taxon>
        <taxon>eudicotyledons</taxon>
        <taxon>Gunneridae</taxon>
        <taxon>Pentapetalae</taxon>
        <taxon>Dilleniales</taxon>
        <taxon>Dilleniaceae</taxon>
        <taxon>Dillenia</taxon>
    </lineage>
</organism>
<dbReference type="AlphaFoldDB" id="A0AAN8US65"/>
<sequence length="200" mass="22273">MEEESAMEARSPELTRRVTARQSRKSIGEKLKEESKKIWQVAVSTVQNVIEGFVYVIMLGMGSALETLCGQAGGAGQLNILGIYMQRSWITNFVTALCLTPVYVFTSPLLKLLHQDKGISDLAVKYSIYVIPQLFAYAMNFPIQKFLQSQSKVWIMTIILVVALAIHVVLNWVLVILLGDGLLGAAMAGNISWWLIILLR</sequence>
<feature type="transmembrane region" description="Helical" evidence="3">
    <location>
        <begin position="89"/>
        <end position="110"/>
    </location>
</feature>
<evidence type="ECO:0000313" key="4">
    <source>
        <dbReference type="EMBL" id="KAK6916526.1"/>
    </source>
</evidence>
<evidence type="ECO:0000256" key="3">
    <source>
        <dbReference type="SAM" id="Phobius"/>
    </source>
</evidence>
<comment type="similarity">
    <text evidence="1">Belongs to the multi antimicrobial extrusion (MATE) (TC 2.A.66.1) family.</text>
</comment>
<dbReference type="Pfam" id="PF01554">
    <property type="entry name" value="MatE"/>
    <property type="match status" value="1"/>
</dbReference>
<dbReference type="InterPro" id="IPR002528">
    <property type="entry name" value="MATE_fam"/>
</dbReference>
<protein>
    <submittedName>
        <fullName evidence="4">Multi antimicrobial extrusion protein</fullName>
    </submittedName>
</protein>
<keyword evidence="3" id="KW-1133">Transmembrane helix</keyword>
<gene>
    <name evidence="4" type="ORF">RJ641_019387</name>
</gene>
<keyword evidence="3" id="KW-0812">Transmembrane</keyword>
<dbReference type="GO" id="GO:0015297">
    <property type="term" value="F:antiporter activity"/>
    <property type="evidence" value="ECO:0007669"/>
    <property type="project" value="InterPro"/>
</dbReference>
<evidence type="ECO:0000256" key="2">
    <source>
        <dbReference type="SAM" id="MobiDB-lite"/>
    </source>
</evidence>
<reference evidence="4 5" key="1">
    <citation type="submission" date="2023-12" db="EMBL/GenBank/DDBJ databases">
        <title>A high-quality genome assembly for Dillenia turbinata (Dilleniales).</title>
        <authorList>
            <person name="Chanderbali A."/>
        </authorList>
    </citation>
    <scope>NUCLEOTIDE SEQUENCE [LARGE SCALE GENOMIC DNA]</scope>
    <source>
        <strain evidence="4">LSX21</strain>
        <tissue evidence="4">Leaf</tissue>
    </source>
</reference>
<name>A0AAN8US65_9MAGN</name>